<organism evidence="1 2">
    <name type="scientific">Coniella lustricola</name>
    <dbReference type="NCBI Taxonomy" id="2025994"/>
    <lineage>
        <taxon>Eukaryota</taxon>
        <taxon>Fungi</taxon>
        <taxon>Dikarya</taxon>
        <taxon>Ascomycota</taxon>
        <taxon>Pezizomycotina</taxon>
        <taxon>Sordariomycetes</taxon>
        <taxon>Sordariomycetidae</taxon>
        <taxon>Diaporthales</taxon>
        <taxon>Schizoparmaceae</taxon>
        <taxon>Coniella</taxon>
    </lineage>
</organism>
<evidence type="ECO:0000313" key="1">
    <source>
        <dbReference type="EMBL" id="PSR73365.1"/>
    </source>
</evidence>
<dbReference type="OrthoDB" id="2730619at2759"/>
<dbReference type="EMBL" id="KZ678984">
    <property type="protein sequence ID" value="PSR73365.1"/>
    <property type="molecule type" value="Genomic_DNA"/>
</dbReference>
<gene>
    <name evidence="1" type="ORF">BD289DRAFT_448977</name>
</gene>
<name>A0A2T2ZRP2_9PEZI</name>
<accession>A0A2T2ZRP2</accession>
<reference evidence="1 2" key="1">
    <citation type="journal article" date="2018" name="Mycol. Prog.">
        <title>Coniella lustricola, a new species from submerged detritus.</title>
        <authorList>
            <person name="Raudabaugh D.B."/>
            <person name="Iturriaga T."/>
            <person name="Carver A."/>
            <person name="Mondo S."/>
            <person name="Pangilinan J."/>
            <person name="Lipzen A."/>
            <person name="He G."/>
            <person name="Amirebrahimi M."/>
            <person name="Grigoriev I.V."/>
            <person name="Miller A.N."/>
        </authorList>
    </citation>
    <scope>NUCLEOTIDE SEQUENCE [LARGE SCALE GENOMIC DNA]</scope>
    <source>
        <strain evidence="1 2">B22-T-1</strain>
    </source>
</reference>
<keyword evidence="2" id="KW-1185">Reference proteome</keyword>
<dbReference type="STRING" id="2025994.A0A2T2ZRP2"/>
<dbReference type="Proteomes" id="UP000241462">
    <property type="component" value="Unassembled WGS sequence"/>
</dbReference>
<sequence>MNGPLSNIRADGCASAAFHSWPDTLAWDAYSGDYGPNHSGLVLGTGTYLVWDEELGRLVAYGGLVTAADGDNGASAGGGGGGAVNHDGSDAVVTVHPRDVARRKVFVAPLELLVEIDAGVIEALTYSAANASLAVTLGQLATEGVPTAPSTVMWVTREDGADAGYTVTGTGLDITTTRLGWQIPLASGGAVAVVQVVPC</sequence>
<dbReference type="Pfam" id="PF18951">
    <property type="entry name" value="DUF5695"/>
    <property type="match status" value="1"/>
</dbReference>
<dbReference type="InterPro" id="IPR043750">
    <property type="entry name" value="DUF5695"/>
</dbReference>
<dbReference type="AlphaFoldDB" id="A0A2T2ZRP2"/>
<evidence type="ECO:0000313" key="2">
    <source>
        <dbReference type="Proteomes" id="UP000241462"/>
    </source>
</evidence>
<protein>
    <submittedName>
        <fullName evidence="1">Uncharacterized protein</fullName>
    </submittedName>
</protein>
<dbReference type="InParanoid" id="A0A2T2ZRP2"/>
<proteinExistence type="predicted"/>